<evidence type="ECO:0000256" key="2">
    <source>
        <dbReference type="ARBA" id="ARBA00005179"/>
    </source>
</evidence>
<dbReference type="InterPro" id="IPR002401">
    <property type="entry name" value="Cyt_P450_E_grp-I"/>
</dbReference>
<dbReference type="InterPro" id="IPR036396">
    <property type="entry name" value="Cyt_P450_sf"/>
</dbReference>
<dbReference type="Proteomes" id="UP000054166">
    <property type="component" value="Unassembled WGS sequence"/>
</dbReference>
<evidence type="ECO:0000256" key="9">
    <source>
        <dbReference type="PIRSR" id="PIRSR602401-1"/>
    </source>
</evidence>
<dbReference type="SUPFAM" id="SSF48264">
    <property type="entry name" value="Cytochrome P450"/>
    <property type="match status" value="1"/>
</dbReference>
<comment type="similarity">
    <text evidence="3 10">Belongs to the cytochrome P450 family.</text>
</comment>
<sequence>MMLPLVATLSAIVILLAWHGTTRRRPLPFPPGPRPYWFLGNVFELPSSHWWIKLARISREYGERVHLQALGQHIILLGGIQIAKELMDRKSCSDRPRLVMCGDLMGFNLSIPLISYGDCWRTYRHITQPVMFKAAVQQFHRVQEAEACRLLGALASSPKDFMSEIRFSAGRIILKATYGMDIASPQDPHILIAEETLARISHALVPGNYLVDIFPWLRYLPTALQLNFQKVVARGKIGGDWVRLVISFSVGIMIFVGLKMRLCPYEYTVREKASGTEKQSFVASLLDQDIPSDKHQDEWADIIAWTAGSMYGAGGETVYATMINFVLAMMQHPEAQRNAHDEIDSIIGRSRMPTFADRPHLPYLEALFKEVLRWRVVLLLGVAHRTTKDDDFRGFNIPEDSIVLANAWAIVRDPANYEDPLKFMPERFLKPEALDPANYVFGFGRRICLGINFAQNEVWIFIACLLWGLHFSKPRASDGTEIDQDVKFTSGFVSCALPFDCHIISRETKSTFEHIYLGK</sequence>
<dbReference type="InterPro" id="IPR050364">
    <property type="entry name" value="Cytochrome_P450_fung"/>
</dbReference>
<evidence type="ECO:0000256" key="7">
    <source>
        <dbReference type="ARBA" id="ARBA00023004"/>
    </source>
</evidence>
<feature type="chain" id="PRO_5002172353" description="Cytochrome P450" evidence="11">
    <location>
        <begin position="25"/>
        <end position="519"/>
    </location>
</feature>
<dbReference type="HOGENOM" id="CLU_001570_2_3_1"/>
<dbReference type="STRING" id="765440.A0A0C3APE2"/>
<feature type="signal peptide" evidence="11">
    <location>
        <begin position="1"/>
        <end position="24"/>
    </location>
</feature>
<reference evidence="13" key="2">
    <citation type="submission" date="2015-01" db="EMBL/GenBank/DDBJ databases">
        <title>Evolutionary Origins and Diversification of the Mycorrhizal Mutualists.</title>
        <authorList>
            <consortium name="DOE Joint Genome Institute"/>
            <consortium name="Mycorrhizal Genomics Consortium"/>
            <person name="Kohler A."/>
            <person name="Kuo A."/>
            <person name="Nagy L.G."/>
            <person name="Floudas D."/>
            <person name="Copeland A."/>
            <person name="Barry K.W."/>
            <person name="Cichocki N."/>
            <person name="Veneault-Fourrey C."/>
            <person name="LaButti K."/>
            <person name="Lindquist E.A."/>
            <person name="Lipzen A."/>
            <person name="Lundell T."/>
            <person name="Morin E."/>
            <person name="Murat C."/>
            <person name="Riley R."/>
            <person name="Ohm R."/>
            <person name="Sun H."/>
            <person name="Tunlid A."/>
            <person name="Henrissat B."/>
            <person name="Grigoriev I.V."/>
            <person name="Hibbett D.S."/>
            <person name="Martin F."/>
        </authorList>
    </citation>
    <scope>NUCLEOTIDE SEQUENCE [LARGE SCALE GENOMIC DNA]</scope>
    <source>
        <strain evidence="13">F 1598</strain>
    </source>
</reference>
<keyword evidence="13" id="KW-1185">Reference proteome</keyword>
<accession>A0A0C3APE2</accession>
<dbReference type="PANTHER" id="PTHR46300">
    <property type="entry name" value="P450, PUTATIVE (EUROFUNG)-RELATED-RELATED"/>
    <property type="match status" value="1"/>
</dbReference>
<dbReference type="GO" id="GO:0004497">
    <property type="term" value="F:monooxygenase activity"/>
    <property type="evidence" value="ECO:0007669"/>
    <property type="project" value="UniProtKB-KW"/>
</dbReference>
<dbReference type="GO" id="GO:0020037">
    <property type="term" value="F:heme binding"/>
    <property type="evidence" value="ECO:0007669"/>
    <property type="project" value="InterPro"/>
</dbReference>
<evidence type="ECO:0000256" key="3">
    <source>
        <dbReference type="ARBA" id="ARBA00010617"/>
    </source>
</evidence>
<evidence type="ECO:0000313" key="13">
    <source>
        <dbReference type="Proteomes" id="UP000054166"/>
    </source>
</evidence>
<dbReference type="PRINTS" id="PR00463">
    <property type="entry name" value="EP450I"/>
</dbReference>
<dbReference type="InParanoid" id="A0A0C3APE2"/>
<keyword evidence="6 10" id="KW-0560">Oxidoreductase</keyword>
<dbReference type="GO" id="GO:0005506">
    <property type="term" value="F:iron ion binding"/>
    <property type="evidence" value="ECO:0007669"/>
    <property type="project" value="InterPro"/>
</dbReference>
<evidence type="ECO:0000256" key="10">
    <source>
        <dbReference type="RuleBase" id="RU000461"/>
    </source>
</evidence>
<dbReference type="PRINTS" id="PR00385">
    <property type="entry name" value="P450"/>
</dbReference>
<dbReference type="CDD" id="cd11065">
    <property type="entry name" value="CYP64-like"/>
    <property type="match status" value="1"/>
</dbReference>
<dbReference type="InterPro" id="IPR001128">
    <property type="entry name" value="Cyt_P450"/>
</dbReference>
<keyword evidence="8 10" id="KW-0503">Monooxygenase</keyword>
<evidence type="ECO:0000256" key="8">
    <source>
        <dbReference type="ARBA" id="ARBA00023033"/>
    </source>
</evidence>
<name>A0A0C3APE2_PILCF</name>
<evidence type="ECO:0008006" key="14">
    <source>
        <dbReference type="Google" id="ProtNLM"/>
    </source>
</evidence>
<keyword evidence="7 9" id="KW-0408">Iron</keyword>
<dbReference type="Gene3D" id="1.10.630.10">
    <property type="entry name" value="Cytochrome P450"/>
    <property type="match status" value="1"/>
</dbReference>
<reference evidence="12 13" key="1">
    <citation type="submission" date="2014-04" db="EMBL/GenBank/DDBJ databases">
        <authorList>
            <consortium name="DOE Joint Genome Institute"/>
            <person name="Kuo A."/>
            <person name="Tarkka M."/>
            <person name="Buscot F."/>
            <person name="Kohler A."/>
            <person name="Nagy L.G."/>
            <person name="Floudas D."/>
            <person name="Copeland A."/>
            <person name="Barry K.W."/>
            <person name="Cichocki N."/>
            <person name="Veneault-Fourrey C."/>
            <person name="LaButti K."/>
            <person name="Lindquist E.A."/>
            <person name="Lipzen A."/>
            <person name="Lundell T."/>
            <person name="Morin E."/>
            <person name="Murat C."/>
            <person name="Sun H."/>
            <person name="Tunlid A."/>
            <person name="Henrissat B."/>
            <person name="Grigoriev I.V."/>
            <person name="Hibbett D.S."/>
            <person name="Martin F."/>
            <person name="Nordberg H.P."/>
            <person name="Cantor M.N."/>
            <person name="Hua S.X."/>
        </authorList>
    </citation>
    <scope>NUCLEOTIDE SEQUENCE [LARGE SCALE GENOMIC DNA]</scope>
    <source>
        <strain evidence="12 13">F 1598</strain>
    </source>
</reference>
<evidence type="ECO:0000256" key="6">
    <source>
        <dbReference type="ARBA" id="ARBA00023002"/>
    </source>
</evidence>
<dbReference type="AlphaFoldDB" id="A0A0C3APE2"/>
<dbReference type="OrthoDB" id="2789670at2759"/>
<evidence type="ECO:0000256" key="1">
    <source>
        <dbReference type="ARBA" id="ARBA00001971"/>
    </source>
</evidence>
<dbReference type="EMBL" id="KN833042">
    <property type="protein sequence ID" value="KIM75758.1"/>
    <property type="molecule type" value="Genomic_DNA"/>
</dbReference>
<comment type="pathway">
    <text evidence="2">Secondary metabolite biosynthesis.</text>
</comment>
<proteinExistence type="inferred from homology"/>
<evidence type="ECO:0000256" key="4">
    <source>
        <dbReference type="ARBA" id="ARBA00022617"/>
    </source>
</evidence>
<keyword evidence="11" id="KW-0732">Signal</keyword>
<dbReference type="PANTHER" id="PTHR46300:SF7">
    <property type="entry name" value="P450, PUTATIVE (EUROFUNG)-RELATED"/>
    <property type="match status" value="1"/>
</dbReference>
<evidence type="ECO:0000256" key="11">
    <source>
        <dbReference type="SAM" id="SignalP"/>
    </source>
</evidence>
<dbReference type="Pfam" id="PF00067">
    <property type="entry name" value="p450"/>
    <property type="match status" value="2"/>
</dbReference>
<gene>
    <name evidence="12" type="ORF">PILCRDRAFT_826914</name>
</gene>
<organism evidence="12 13">
    <name type="scientific">Piloderma croceum (strain F 1598)</name>
    <dbReference type="NCBI Taxonomy" id="765440"/>
    <lineage>
        <taxon>Eukaryota</taxon>
        <taxon>Fungi</taxon>
        <taxon>Dikarya</taxon>
        <taxon>Basidiomycota</taxon>
        <taxon>Agaricomycotina</taxon>
        <taxon>Agaricomycetes</taxon>
        <taxon>Agaricomycetidae</taxon>
        <taxon>Atheliales</taxon>
        <taxon>Atheliaceae</taxon>
        <taxon>Piloderma</taxon>
    </lineage>
</organism>
<evidence type="ECO:0000256" key="5">
    <source>
        <dbReference type="ARBA" id="ARBA00022723"/>
    </source>
</evidence>
<evidence type="ECO:0000313" key="12">
    <source>
        <dbReference type="EMBL" id="KIM75758.1"/>
    </source>
</evidence>
<keyword evidence="5 9" id="KW-0479">Metal-binding</keyword>
<dbReference type="GO" id="GO:0016705">
    <property type="term" value="F:oxidoreductase activity, acting on paired donors, with incorporation or reduction of molecular oxygen"/>
    <property type="evidence" value="ECO:0007669"/>
    <property type="project" value="InterPro"/>
</dbReference>
<keyword evidence="4 9" id="KW-0349">Heme</keyword>
<feature type="binding site" description="axial binding residue" evidence="9">
    <location>
        <position position="448"/>
    </location>
    <ligand>
        <name>heme</name>
        <dbReference type="ChEBI" id="CHEBI:30413"/>
    </ligand>
    <ligandPart>
        <name>Fe</name>
        <dbReference type="ChEBI" id="CHEBI:18248"/>
    </ligandPart>
</feature>
<dbReference type="InterPro" id="IPR017972">
    <property type="entry name" value="Cyt_P450_CS"/>
</dbReference>
<protein>
    <recommendedName>
        <fullName evidence="14">Cytochrome P450</fullName>
    </recommendedName>
</protein>
<dbReference type="PROSITE" id="PS00086">
    <property type="entry name" value="CYTOCHROME_P450"/>
    <property type="match status" value="1"/>
</dbReference>
<comment type="cofactor">
    <cofactor evidence="1 9">
        <name>heme</name>
        <dbReference type="ChEBI" id="CHEBI:30413"/>
    </cofactor>
</comment>